<protein>
    <submittedName>
        <fullName evidence="1">Uncharacterized protein</fullName>
    </submittedName>
</protein>
<reference evidence="1" key="1">
    <citation type="journal article" date="2020" name="Nature">
        <title>Giant virus diversity and host interactions through global metagenomics.</title>
        <authorList>
            <person name="Schulz F."/>
            <person name="Roux S."/>
            <person name="Paez-Espino D."/>
            <person name="Jungbluth S."/>
            <person name="Walsh D.A."/>
            <person name="Denef V.J."/>
            <person name="McMahon K.D."/>
            <person name="Konstantinidis K.T."/>
            <person name="Eloe-Fadrosh E.A."/>
            <person name="Kyrpides N.C."/>
            <person name="Woyke T."/>
        </authorList>
    </citation>
    <scope>NUCLEOTIDE SEQUENCE</scope>
    <source>
        <strain evidence="1">GVMAG-M-3300001348-25</strain>
    </source>
</reference>
<accession>A0A6C0EGB7</accession>
<organism evidence="1">
    <name type="scientific">viral metagenome</name>
    <dbReference type="NCBI Taxonomy" id="1070528"/>
    <lineage>
        <taxon>unclassified sequences</taxon>
        <taxon>metagenomes</taxon>
        <taxon>organismal metagenomes</taxon>
    </lineage>
</organism>
<dbReference type="AlphaFoldDB" id="A0A6C0EGB7"/>
<proteinExistence type="predicted"/>
<sequence>MESNMMISLVAAFLFLLFKFIEMRFIEKENKPLKNILKDAIIVFVSSFVGILAIQQFPSVNEEGQAAVFDNKPDF</sequence>
<name>A0A6C0EGB7_9ZZZZ</name>
<dbReference type="EMBL" id="MN738853">
    <property type="protein sequence ID" value="QHT28226.1"/>
    <property type="molecule type" value="Genomic_DNA"/>
</dbReference>
<evidence type="ECO:0000313" key="1">
    <source>
        <dbReference type="EMBL" id="QHT28226.1"/>
    </source>
</evidence>